<keyword evidence="9" id="KW-1185">Reference proteome</keyword>
<name>A0A2T7GAL9_9RHOB</name>
<protein>
    <recommendedName>
        <fullName evidence="1">Parvulin-like PPIase</fullName>
    </recommendedName>
    <alternativeName>
        <fullName evidence="3">Peptidyl-prolyl cis-trans isomerase plp</fullName>
    </alternativeName>
    <alternativeName>
        <fullName evidence="4">Rotamase plp</fullName>
    </alternativeName>
</protein>
<evidence type="ECO:0000256" key="6">
    <source>
        <dbReference type="SAM" id="SignalP"/>
    </source>
</evidence>
<evidence type="ECO:0000313" key="8">
    <source>
        <dbReference type="EMBL" id="PVA11465.1"/>
    </source>
</evidence>
<dbReference type="GO" id="GO:0003755">
    <property type="term" value="F:peptidyl-prolyl cis-trans isomerase activity"/>
    <property type="evidence" value="ECO:0007669"/>
    <property type="project" value="UniProtKB-KW"/>
</dbReference>
<dbReference type="OrthoDB" id="9791746at2"/>
<comment type="caution">
    <text evidence="8">The sequence shown here is derived from an EMBL/GenBank/DDBJ whole genome shotgun (WGS) entry which is preliminary data.</text>
</comment>
<evidence type="ECO:0000256" key="4">
    <source>
        <dbReference type="ARBA" id="ARBA00031484"/>
    </source>
</evidence>
<dbReference type="Pfam" id="PF13624">
    <property type="entry name" value="SurA_N_3"/>
    <property type="match status" value="1"/>
</dbReference>
<reference evidence="8 9" key="1">
    <citation type="submission" date="2018-04" db="EMBL/GenBank/DDBJ databases">
        <title>Pelagivirga bohaiensis gen. nov., sp. nov., a bacterium isolated from the Bohai Sea.</title>
        <authorList>
            <person name="Ji X."/>
        </authorList>
    </citation>
    <scope>NUCLEOTIDE SEQUENCE [LARGE SCALE GENOMIC DNA]</scope>
    <source>
        <strain evidence="8 9">BH-SD19</strain>
    </source>
</reference>
<dbReference type="Gene3D" id="3.10.50.40">
    <property type="match status" value="1"/>
</dbReference>
<dbReference type="PROSITE" id="PS50198">
    <property type="entry name" value="PPIC_PPIASE_2"/>
    <property type="match status" value="1"/>
</dbReference>
<dbReference type="SUPFAM" id="SSF109998">
    <property type="entry name" value="Triger factor/SurA peptide-binding domain-like"/>
    <property type="match status" value="1"/>
</dbReference>
<dbReference type="Pfam" id="PF00639">
    <property type="entry name" value="Rotamase"/>
    <property type="match status" value="1"/>
</dbReference>
<keyword evidence="5 8" id="KW-0413">Isomerase</keyword>
<evidence type="ECO:0000313" key="9">
    <source>
        <dbReference type="Proteomes" id="UP000244446"/>
    </source>
</evidence>
<dbReference type="InterPro" id="IPR000297">
    <property type="entry name" value="PPIase_PpiC"/>
</dbReference>
<proteinExistence type="predicted"/>
<dbReference type="InterPro" id="IPR050280">
    <property type="entry name" value="OMP_Chaperone_SurA"/>
</dbReference>
<dbReference type="Gene3D" id="1.10.4030.10">
    <property type="entry name" value="Porin chaperone SurA, peptide-binding domain"/>
    <property type="match status" value="1"/>
</dbReference>
<dbReference type="SUPFAM" id="SSF54534">
    <property type="entry name" value="FKBP-like"/>
    <property type="match status" value="1"/>
</dbReference>
<dbReference type="InterPro" id="IPR027304">
    <property type="entry name" value="Trigger_fact/SurA_dom_sf"/>
</dbReference>
<dbReference type="Proteomes" id="UP000244446">
    <property type="component" value="Unassembled WGS sequence"/>
</dbReference>
<evidence type="ECO:0000256" key="1">
    <source>
        <dbReference type="ARBA" id="ARBA00018370"/>
    </source>
</evidence>
<evidence type="ECO:0000259" key="7">
    <source>
        <dbReference type="PROSITE" id="PS50198"/>
    </source>
</evidence>
<accession>A0A2T7GAL9</accession>
<feature type="signal peptide" evidence="6">
    <location>
        <begin position="1"/>
        <end position="32"/>
    </location>
</feature>
<evidence type="ECO:0000256" key="5">
    <source>
        <dbReference type="PROSITE-ProRule" id="PRU00278"/>
    </source>
</evidence>
<dbReference type="EMBL" id="QCYH01000001">
    <property type="protein sequence ID" value="PVA11465.1"/>
    <property type="molecule type" value="Genomic_DNA"/>
</dbReference>
<dbReference type="PANTHER" id="PTHR47637">
    <property type="entry name" value="CHAPERONE SURA"/>
    <property type="match status" value="1"/>
</dbReference>
<evidence type="ECO:0000256" key="3">
    <source>
        <dbReference type="ARBA" id="ARBA00030642"/>
    </source>
</evidence>
<organism evidence="8 9">
    <name type="scientific">Pelagivirga sediminicola</name>
    <dbReference type="NCBI Taxonomy" id="2170575"/>
    <lineage>
        <taxon>Bacteria</taxon>
        <taxon>Pseudomonadati</taxon>
        <taxon>Pseudomonadota</taxon>
        <taxon>Alphaproteobacteria</taxon>
        <taxon>Rhodobacterales</taxon>
        <taxon>Paracoccaceae</taxon>
        <taxon>Pelagivirga</taxon>
    </lineage>
</organism>
<sequence length="442" mass="47086">MQEMTSMIHAKPILRGLALALFLPLAGVTASAPNMAAAQGLFDPVIKVNGAAVTRYELDQRAKLLTLLRAPADPAKLARQQLIEDRLKAEAAIATGVSIDDAQLRAGMEQFAAQGSLDADQLLALLARGGVSEETFREFVRSGLIWREVTQARFGPRVSVSEEDLERARAAITDGTGVRVLLSEIIIPFEVEGEEAAMARARRISELTSTAAFSAQARQVSATRTRDAGGQLPWQPITQLPPVLRPLVLGLAPGEVTDPLPLQGAVALFQMRDIQETDVATPDYAAIEYAAYYIPGGRSADAIARAAQIDAQTDTCDDLYGIAKGQPESVLERGTKAPGEIPDDIAISLSRLDPGEVSYDVTRAGGQTLVLLMMCGRSQTITAETPEAPADGTAIDAAPAEGAAAAPDETAQLSAQIANRRLESFANGYLEQLRSEARIIEY</sequence>
<dbReference type="AlphaFoldDB" id="A0A2T7GAL9"/>
<dbReference type="PANTHER" id="PTHR47637:SF1">
    <property type="entry name" value="CHAPERONE SURA"/>
    <property type="match status" value="1"/>
</dbReference>
<feature type="domain" description="PpiC" evidence="7">
    <location>
        <begin position="177"/>
        <end position="273"/>
    </location>
</feature>
<keyword evidence="5" id="KW-0697">Rotamase</keyword>
<gene>
    <name evidence="8" type="ORF">DC366_00325</name>
</gene>
<evidence type="ECO:0000256" key="2">
    <source>
        <dbReference type="ARBA" id="ARBA00022729"/>
    </source>
</evidence>
<feature type="chain" id="PRO_5015432052" description="Parvulin-like PPIase" evidence="6">
    <location>
        <begin position="33"/>
        <end position="442"/>
    </location>
</feature>
<keyword evidence="2 6" id="KW-0732">Signal</keyword>
<dbReference type="InterPro" id="IPR046357">
    <property type="entry name" value="PPIase_dom_sf"/>
</dbReference>